<accession>A0AAU7E6I2</accession>
<sequence>MLILGHKLVESKNFTFVKEFTKNTDEIFCIKYNEKLIQKLKTNHKEFAIFIENKNEIFLANALGAKFLIFKDKNLAKFAVKVAEFYLFDSKILFLVDDFKNLEEFYELGVDGVILKTFIRNFS</sequence>
<evidence type="ECO:0008006" key="2">
    <source>
        <dbReference type="Google" id="ProtNLM"/>
    </source>
</evidence>
<organism evidence="1">
    <name type="scientific">Campylobacter sp. CCS1377</name>
    <dbReference type="NCBI Taxonomy" id="3158229"/>
    <lineage>
        <taxon>Bacteria</taxon>
        <taxon>Pseudomonadati</taxon>
        <taxon>Campylobacterota</taxon>
        <taxon>Epsilonproteobacteria</taxon>
        <taxon>Campylobacterales</taxon>
        <taxon>Campylobacteraceae</taxon>
        <taxon>Campylobacter</taxon>
    </lineage>
</organism>
<dbReference type="EMBL" id="CP155620">
    <property type="protein sequence ID" value="XBJ28828.1"/>
    <property type="molecule type" value="Genomic_DNA"/>
</dbReference>
<reference evidence="1" key="1">
    <citation type="submission" date="2024-05" db="EMBL/GenBank/DDBJ databases">
        <title>Campylobacter coli isolated from environmental waters in Slovenia.</title>
        <authorList>
            <person name="Zautner A.E."/>
            <person name="Bunk B."/>
            <person name="Riedel T."/>
            <person name="Sproeer C."/>
        </authorList>
    </citation>
    <scope>NUCLEOTIDE SEQUENCE</scope>
    <source>
        <strain evidence="1">CCS1377</strain>
    </source>
</reference>
<gene>
    <name evidence="1" type="ORF">AAH949_06985</name>
</gene>
<evidence type="ECO:0000313" key="1">
    <source>
        <dbReference type="EMBL" id="XBJ28828.1"/>
    </source>
</evidence>
<protein>
    <recommendedName>
        <fullName evidence="2">Indole-3-glycerol-phosphate synthase</fullName>
    </recommendedName>
</protein>
<name>A0AAU7E6I2_9BACT</name>
<dbReference type="RefSeq" id="WP_134238142.1">
    <property type="nucleotide sequence ID" value="NZ_CP155620.1"/>
</dbReference>
<proteinExistence type="predicted"/>
<dbReference type="AlphaFoldDB" id="A0AAU7E6I2"/>